<organism evidence="12 13">
    <name type="scientific">Candidatus Venteria ishoeyi</name>
    <dbReference type="NCBI Taxonomy" id="1899563"/>
    <lineage>
        <taxon>Bacteria</taxon>
        <taxon>Pseudomonadati</taxon>
        <taxon>Pseudomonadota</taxon>
        <taxon>Gammaproteobacteria</taxon>
        <taxon>Thiotrichales</taxon>
        <taxon>Thiotrichaceae</taxon>
        <taxon>Venteria</taxon>
    </lineage>
</organism>
<evidence type="ECO:0000256" key="9">
    <source>
        <dbReference type="ARBA" id="ARBA00025174"/>
    </source>
</evidence>
<dbReference type="PIRSF" id="PIRSF000460">
    <property type="entry name" value="Pprylas_GlgP"/>
    <property type="match status" value="1"/>
</dbReference>
<keyword evidence="13" id="KW-1185">Reference proteome</keyword>
<dbReference type="RefSeq" id="WP_286019333.1">
    <property type="nucleotide sequence ID" value="NZ_FMSV02000471.1"/>
</dbReference>
<comment type="cofactor">
    <cofactor evidence="2 11">
        <name>pyridoxal 5'-phosphate</name>
        <dbReference type="ChEBI" id="CHEBI:597326"/>
    </cofactor>
</comment>
<dbReference type="GO" id="GO:0005737">
    <property type="term" value="C:cytoplasm"/>
    <property type="evidence" value="ECO:0007669"/>
    <property type="project" value="TreeGrafter"/>
</dbReference>
<dbReference type="Pfam" id="PF00343">
    <property type="entry name" value="Phosphorylase"/>
    <property type="match status" value="1"/>
</dbReference>
<dbReference type="GO" id="GO:0008184">
    <property type="term" value="F:glycogen phosphorylase activity"/>
    <property type="evidence" value="ECO:0007669"/>
    <property type="project" value="InterPro"/>
</dbReference>
<evidence type="ECO:0000256" key="6">
    <source>
        <dbReference type="ARBA" id="ARBA00022679"/>
    </source>
</evidence>
<evidence type="ECO:0000256" key="4">
    <source>
        <dbReference type="ARBA" id="ARBA00022600"/>
    </source>
</evidence>
<keyword evidence="8 11" id="KW-0119">Carbohydrate metabolism</keyword>
<evidence type="ECO:0000256" key="3">
    <source>
        <dbReference type="ARBA" id="ARBA00006047"/>
    </source>
</evidence>
<dbReference type="InterPro" id="IPR035090">
    <property type="entry name" value="Pyridoxal_P_attach_site"/>
</dbReference>
<evidence type="ECO:0000256" key="10">
    <source>
        <dbReference type="PIRSR" id="PIRSR000460-1"/>
    </source>
</evidence>
<dbReference type="Proteomes" id="UP000236724">
    <property type="component" value="Unassembled WGS sequence"/>
</dbReference>
<dbReference type="FunFam" id="3.40.50.2000:FF:000002">
    <property type="entry name" value="Alpha-1,4 glucan phosphorylase"/>
    <property type="match status" value="1"/>
</dbReference>
<sequence length="863" mass="99611">MATRYGKYLDENPLRPARDFYRTKRMKSQLEQEGPVFNVDLFCRVFLNKLLHRQVKLPSQATPNDYYMALSHAIRDRLVNRWMKSTETYHEQDVRMVCYLSAEFLLGKQLNQNLLHAGCWNTVEEGLEKMQLGHSLYDLMAQEPDPGLGNGGLGRLAACFLDSLATLDIPAIGYGIRYEFGIFEQVIEDGWQVERPDYWLQLGNPWEIHRPEYMVEVKLGGHTEFYIDDEGWQRVKWKADRTVLGTPFDMLVPGYNTKTVATLRLWSARASQDFNFHLFNEGDYTRAVADKTYSENITKVLYPNDNTPQGQELRLTQQYFFVACSLQDMIRQHLIKNGDLSCFQEKVAIQLNDTHPSIGVAELMRLLVDEHKMNWDKAWTITCNSFSYTNHTLLPEALERWPVRLLSSLLPRHMEIIYEINRRFLNEVRAHYPNDPAKLARMSLIVEGDDKQVRMAHLACVGSHAVNGVAALHTELVKSDLMHDFHEFWPDKFSNKTNGVTPRRWMLISNPKLSHLISATIGKDWVTDLAQLQKLEAYADNPEFREKWWEIKQENKQDLAECIYHQFDLEVRPDAIFDVQVKRLHEYKRQLLKVLHIIAQYQQLKKNPDTDIQAQLFLFGAKAAPGYYIAKLIIKLINSVATVLDEDKDVRGRLKIVFLPNFNVSVGEQIYPAAELSEQISLAGKEASGTGNMKFALNGALTIGTLDGANIEIRDAVGKENMFCCGLDVKEVKALRTRGYHPREYYNDNPELREVINQIACGVFSPDKPKLFQPIVDTLLNHDEYLLLADYQSYADCHAKMLEAYQDRDNWIKMSILNTARMGFFSSDRSIAEYCRDIWHVDPVEVEVPDEQIDIPIEVYCPS</sequence>
<evidence type="ECO:0000256" key="2">
    <source>
        <dbReference type="ARBA" id="ARBA00001933"/>
    </source>
</evidence>
<keyword evidence="7 10" id="KW-0663">Pyridoxal phosphate</keyword>
<dbReference type="FunFam" id="3.40.50.2000:FF:000005">
    <property type="entry name" value="Alpha-1,4 glucan phosphorylase"/>
    <property type="match status" value="1"/>
</dbReference>
<comment type="function">
    <text evidence="9">Phosphorylase is an important allosteric enzyme in carbohydrate metabolism. Enzymes from different sources differ in their regulatory mechanisms and in their natural substrates. However, all known phosphorylases share catalytic and structural properties.</text>
</comment>
<dbReference type="InterPro" id="IPR011833">
    <property type="entry name" value="Glycg_phsphrylas"/>
</dbReference>
<dbReference type="CDD" id="cd04300">
    <property type="entry name" value="GT35_Glycogen_Phosphorylase"/>
    <property type="match status" value="1"/>
</dbReference>
<keyword evidence="4" id="KW-0321">Glycogen metabolism</keyword>
<proteinExistence type="inferred from homology"/>
<dbReference type="SUPFAM" id="SSF53756">
    <property type="entry name" value="UDP-Glycosyltransferase/glycogen phosphorylase"/>
    <property type="match status" value="1"/>
</dbReference>
<feature type="modified residue" description="N6-(pyridoxal phosphate)lysine" evidence="10">
    <location>
        <position position="694"/>
    </location>
</feature>
<reference evidence="12 13" key="1">
    <citation type="submission" date="2016-10" db="EMBL/GenBank/DDBJ databases">
        <authorList>
            <person name="de Groot N.N."/>
        </authorList>
    </citation>
    <scope>NUCLEOTIDE SEQUENCE [LARGE SCALE GENOMIC DNA]</scope>
    <source>
        <strain evidence="12">MBHS1</strain>
    </source>
</reference>
<dbReference type="AlphaFoldDB" id="A0A1H6F9P5"/>
<keyword evidence="5 11" id="KW-0328">Glycosyltransferase</keyword>
<comment type="catalytic activity">
    <reaction evidence="1 11">
        <text>[(1-&gt;4)-alpha-D-glucosyl](n) + phosphate = [(1-&gt;4)-alpha-D-glucosyl](n-1) + alpha-D-glucose 1-phosphate</text>
        <dbReference type="Rhea" id="RHEA:41732"/>
        <dbReference type="Rhea" id="RHEA-COMP:9584"/>
        <dbReference type="Rhea" id="RHEA-COMP:9586"/>
        <dbReference type="ChEBI" id="CHEBI:15444"/>
        <dbReference type="ChEBI" id="CHEBI:43474"/>
        <dbReference type="ChEBI" id="CHEBI:58601"/>
        <dbReference type="EC" id="2.4.1.1"/>
    </reaction>
</comment>
<dbReference type="InterPro" id="IPR000811">
    <property type="entry name" value="Glyco_trans_35"/>
</dbReference>
<gene>
    <name evidence="12" type="primary">malP_1</name>
    <name evidence="12" type="ORF">MBHS_02190</name>
</gene>
<name>A0A1H6F9P5_9GAMM</name>
<accession>A0A1H6F9P5</accession>
<dbReference type="PROSITE" id="PS00102">
    <property type="entry name" value="PHOSPHORYLASE"/>
    <property type="match status" value="1"/>
</dbReference>
<keyword evidence="6 11" id="KW-0808">Transferase</keyword>
<evidence type="ECO:0000256" key="11">
    <source>
        <dbReference type="RuleBase" id="RU000587"/>
    </source>
</evidence>
<evidence type="ECO:0000256" key="1">
    <source>
        <dbReference type="ARBA" id="ARBA00001275"/>
    </source>
</evidence>
<comment type="function">
    <text evidence="11">Allosteric enzyme that catalyzes the rate-limiting step in glycogen catabolism, the phosphorolytic cleavage of glycogen to produce glucose-1-phosphate, and plays a central role in maintaining cellular and organismal glucose homeostasis.</text>
</comment>
<dbReference type="EMBL" id="FMSV02000471">
    <property type="protein sequence ID" value="SEH06333.1"/>
    <property type="molecule type" value="Genomic_DNA"/>
</dbReference>
<evidence type="ECO:0000256" key="8">
    <source>
        <dbReference type="ARBA" id="ARBA00023277"/>
    </source>
</evidence>
<evidence type="ECO:0000313" key="13">
    <source>
        <dbReference type="Proteomes" id="UP000236724"/>
    </source>
</evidence>
<dbReference type="Gene3D" id="3.40.50.2000">
    <property type="entry name" value="Glycogen Phosphorylase B"/>
    <property type="match status" value="2"/>
</dbReference>
<evidence type="ECO:0000256" key="5">
    <source>
        <dbReference type="ARBA" id="ARBA00022676"/>
    </source>
</evidence>
<dbReference type="GO" id="GO:0030170">
    <property type="term" value="F:pyridoxal phosphate binding"/>
    <property type="evidence" value="ECO:0007669"/>
    <property type="project" value="InterPro"/>
</dbReference>
<protein>
    <recommendedName>
        <fullName evidence="11">Alpha-1,4 glucan phosphorylase</fullName>
        <ecNumber evidence="11">2.4.1.1</ecNumber>
    </recommendedName>
</protein>
<dbReference type="PANTHER" id="PTHR11468:SF3">
    <property type="entry name" value="GLYCOGEN PHOSPHORYLASE, LIVER FORM"/>
    <property type="match status" value="1"/>
</dbReference>
<dbReference type="EC" id="2.4.1.1" evidence="11"/>
<evidence type="ECO:0000256" key="7">
    <source>
        <dbReference type="ARBA" id="ARBA00022898"/>
    </source>
</evidence>
<evidence type="ECO:0000313" key="12">
    <source>
        <dbReference type="EMBL" id="SEH06333.1"/>
    </source>
</evidence>
<dbReference type="GO" id="GO:0005980">
    <property type="term" value="P:glycogen catabolic process"/>
    <property type="evidence" value="ECO:0007669"/>
    <property type="project" value="TreeGrafter"/>
</dbReference>
<comment type="similarity">
    <text evidence="3 11">Belongs to the glycogen phosphorylase family.</text>
</comment>
<dbReference type="NCBIfam" id="TIGR02093">
    <property type="entry name" value="P_ylase"/>
    <property type="match status" value="1"/>
</dbReference>
<dbReference type="PANTHER" id="PTHR11468">
    <property type="entry name" value="GLYCOGEN PHOSPHORYLASE"/>
    <property type="match status" value="1"/>
</dbReference>